<evidence type="ECO:0000313" key="2">
    <source>
        <dbReference type="EMBL" id="NDK91417.1"/>
    </source>
</evidence>
<dbReference type="GO" id="GO:0016301">
    <property type="term" value="F:kinase activity"/>
    <property type="evidence" value="ECO:0007669"/>
    <property type="project" value="UniProtKB-KW"/>
</dbReference>
<accession>A0A7K3LV16</accession>
<keyword evidence="2" id="KW-0418">Kinase</keyword>
<reference evidence="2 3" key="1">
    <citation type="submission" date="2020-01" db="EMBL/GenBank/DDBJ databases">
        <title>Investigation of new actinobacteria for the biodesulphurisation of diesel fuel.</title>
        <authorList>
            <person name="Athi Narayanan S.M."/>
        </authorList>
    </citation>
    <scope>NUCLEOTIDE SEQUENCE [LARGE SCALE GENOMIC DNA]</scope>
    <source>
        <strain evidence="2 3">213E</strain>
    </source>
</reference>
<dbReference type="AlphaFoldDB" id="A0A7K3LV16"/>
<comment type="caution">
    <text evidence="2">The sequence shown here is derived from an EMBL/GenBank/DDBJ whole genome shotgun (WGS) entry which is preliminary data.</text>
</comment>
<dbReference type="RefSeq" id="WP_338018379.1">
    <property type="nucleotide sequence ID" value="NZ_JAADZU010000067.1"/>
</dbReference>
<dbReference type="SMART" id="SM00849">
    <property type="entry name" value="Lactamase_B"/>
    <property type="match status" value="1"/>
</dbReference>
<feature type="non-terminal residue" evidence="2">
    <location>
        <position position="241"/>
    </location>
</feature>
<dbReference type="Proteomes" id="UP000466307">
    <property type="component" value="Unassembled WGS sequence"/>
</dbReference>
<dbReference type="InterPro" id="IPR036866">
    <property type="entry name" value="RibonucZ/Hydroxyglut_hydro"/>
</dbReference>
<sequence>MKVVLLGTGSADGWPNPFCRCESCADAVRHGEIRGQTAALVDDVLMLDIGPDAPGAAVRQGHSLAGVRHVLITHAHSDHLGPQALLTRSWVAGLDALEVYGPADALEMCRPWVGPGDPVRFIPVSAGDRICVGEYEVRVLPARHSVFREGDAVLYDVAGPDGTRMLWATDTGVWPAGWYAAVDGAGFDAVFLEETFGDRGELSAGHLGLAGFAEVLGELRSVGAVDESSDIVAVHLGHHNP</sequence>
<proteinExistence type="predicted"/>
<gene>
    <name evidence="2" type="ORF">GYA93_17800</name>
</gene>
<protein>
    <submittedName>
        <fullName evidence="2">Adenosylcobinamide kinase</fullName>
    </submittedName>
</protein>
<dbReference type="Gene3D" id="3.60.15.10">
    <property type="entry name" value="Ribonuclease Z/Hydroxyacylglutathione hydrolase-like"/>
    <property type="match status" value="1"/>
</dbReference>
<evidence type="ECO:0000313" key="3">
    <source>
        <dbReference type="Proteomes" id="UP000466307"/>
    </source>
</evidence>
<dbReference type="InterPro" id="IPR001279">
    <property type="entry name" value="Metallo-B-lactamas"/>
</dbReference>
<dbReference type="SUPFAM" id="SSF56281">
    <property type="entry name" value="Metallo-hydrolase/oxidoreductase"/>
    <property type="match status" value="1"/>
</dbReference>
<keyword evidence="2" id="KW-0808">Transferase</keyword>
<organism evidence="2 3">
    <name type="scientific">Gordonia desulfuricans</name>
    <dbReference type="NCBI Taxonomy" id="89051"/>
    <lineage>
        <taxon>Bacteria</taxon>
        <taxon>Bacillati</taxon>
        <taxon>Actinomycetota</taxon>
        <taxon>Actinomycetes</taxon>
        <taxon>Mycobacteriales</taxon>
        <taxon>Gordoniaceae</taxon>
        <taxon>Gordonia</taxon>
    </lineage>
</organism>
<dbReference type="Pfam" id="PF12706">
    <property type="entry name" value="Lactamase_B_2"/>
    <property type="match status" value="1"/>
</dbReference>
<keyword evidence="3" id="KW-1185">Reference proteome</keyword>
<feature type="domain" description="Metallo-beta-lactamase" evidence="1">
    <location>
        <begin position="35"/>
        <end position="206"/>
    </location>
</feature>
<name>A0A7K3LV16_9ACTN</name>
<evidence type="ECO:0000259" key="1">
    <source>
        <dbReference type="SMART" id="SM00849"/>
    </source>
</evidence>
<dbReference type="EMBL" id="JAADZU010000067">
    <property type="protein sequence ID" value="NDK91417.1"/>
    <property type="molecule type" value="Genomic_DNA"/>
</dbReference>